<dbReference type="GO" id="GO:0000731">
    <property type="term" value="P:DNA synthesis involved in DNA repair"/>
    <property type="evidence" value="ECO:0007669"/>
    <property type="project" value="TreeGrafter"/>
</dbReference>
<comment type="caution">
    <text evidence="2">The sequence shown here is derived from an EMBL/GenBank/DDBJ whole genome shotgun (WGS) entry which is preliminary data.</text>
</comment>
<dbReference type="Gene3D" id="3.40.50.300">
    <property type="entry name" value="P-loop containing nucleotide triphosphate hydrolases"/>
    <property type="match status" value="1"/>
</dbReference>
<dbReference type="GO" id="GO:0017116">
    <property type="term" value="F:single-stranded DNA helicase activity"/>
    <property type="evidence" value="ECO:0007669"/>
    <property type="project" value="TreeGrafter"/>
</dbReference>
<name>W1V5I8_9ACTO</name>
<dbReference type="PANTHER" id="PTHR13779:SF7">
    <property type="entry name" value="ATPASE WRNIP1"/>
    <property type="match status" value="1"/>
</dbReference>
<evidence type="ECO:0000313" key="3">
    <source>
        <dbReference type="Proteomes" id="UP000018852"/>
    </source>
</evidence>
<dbReference type="EMBL" id="AZLV01001109">
    <property type="protein sequence ID" value="ETJ01232.1"/>
    <property type="molecule type" value="Genomic_DNA"/>
</dbReference>
<dbReference type="GO" id="GO:0016887">
    <property type="term" value="F:ATP hydrolysis activity"/>
    <property type="evidence" value="ECO:0007669"/>
    <property type="project" value="InterPro"/>
</dbReference>
<dbReference type="InterPro" id="IPR027417">
    <property type="entry name" value="P-loop_NTPase"/>
</dbReference>
<dbReference type="Pfam" id="PF00004">
    <property type="entry name" value="AAA"/>
    <property type="match status" value="1"/>
</dbReference>
<dbReference type="Proteomes" id="UP000018852">
    <property type="component" value="Unassembled WGS sequence"/>
</dbReference>
<dbReference type="InterPro" id="IPR051314">
    <property type="entry name" value="AAA_ATPase_RarA/MGS1/WRNIP1"/>
</dbReference>
<accession>W1V5I8</accession>
<evidence type="ECO:0000313" key="2">
    <source>
        <dbReference type="EMBL" id="ETJ01232.1"/>
    </source>
</evidence>
<organism evidence="2 3">
    <name type="scientific">Actinomyces urogenitalis DORA_12</name>
    <dbReference type="NCBI Taxonomy" id="1403939"/>
    <lineage>
        <taxon>Bacteria</taxon>
        <taxon>Bacillati</taxon>
        <taxon>Actinomycetota</taxon>
        <taxon>Actinomycetes</taxon>
        <taxon>Actinomycetales</taxon>
        <taxon>Actinomycetaceae</taxon>
        <taxon>Actinomyces</taxon>
    </lineage>
</organism>
<dbReference type="PANTHER" id="PTHR13779">
    <property type="entry name" value="WERNER HELICASE-INTERACTING PROTEIN 1 FAMILY MEMBER"/>
    <property type="match status" value="1"/>
</dbReference>
<feature type="domain" description="ATPase AAA-type core" evidence="1">
    <location>
        <begin position="43"/>
        <end position="109"/>
    </location>
</feature>
<dbReference type="GO" id="GO:0005524">
    <property type="term" value="F:ATP binding"/>
    <property type="evidence" value="ECO:0007669"/>
    <property type="project" value="InterPro"/>
</dbReference>
<gene>
    <name evidence="2" type="ORF">Q605_AUC01109G0003</name>
</gene>
<protein>
    <submittedName>
        <fullName evidence="2">Crossover junction endodeoxyribonuclease ATPase</fullName>
    </submittedName>
</protein>
<dbReference type="SUPFAM" id="SSF52540">
    <property type="entry name" value="P-loop containing nucleoside triphosphate hydrolases"/>
    <property type="match status" value="1"/>
</dbReference>
<sequence length="119" mass="13328">MLNQPLADKIRPRTLGQIVGQDHLLGTGGILRSLFERRLAQSMVLYGPPGTGKSTIAYVAAEVYDLPMERFNASMEAKSKLQKIAEQHSGHTFILLLDEIHRMDKGKQDWLLSYMETGS</sequence>
<dbReference type="InterPro" id="IPR003959">
    <property type="entry name" value="ATPase_AAA_core"/>
</dbReference>
<dbReference type="GO" id="GO:0006261">
    <property type="term" value="P:DNA-templated DNA replication"/>
    <property type="evidence" value="ECO:0007669"/>
    <property type="project" value="TreeGrafter"/>
</dbReference>
<proteinExistence type="predicted"/>
<reference evidence="2 3" key="1">
    <citation type="submission" date="2013-12" db="EMBL/GenBank/DDBJ databases">
        <title>A Varibaculum cambriense genome reconstructed from a premature infant gut community with otherwise low bacterial novelty that shifts toward anaerobic metabolism during the third week of life.</title>
        <authorList>
            <person name="Brown C.T."/>
            <person name="Sharon I."/>
            <person name="Thomas B.C."/>
            <person name="Castelle C.J."/>
            <person name="Morowitz M.J."/>
            <person name="Banfield J.F."/>
        </authorList>
    </citation>
    <scope>NUCLEOTIDE SEQUENCE [LARGE SCALE GENOMIC DNA]</scope>
    <source>
        <strain evidence="3">DORA_12</strain>
    </source>
</reference>
<dbReference type="CDD" id="cd00009">
    <property type="entry name" value="AAA"/>
    <property type="match status" value="1"/>
</dbReference>
<dbReference type="PATRIC" id="fig|1403939.3.peg.1940"/>
<evidence type="ECO:0000259" key="1">
    <source>
        <dbReference type="Pfam" id="PF00004"/>
    </source>
</evidence>
<dbReference type="AlphaFoldDB" id="W1V5I8"/>
<dbReference type="GO" id="GO:0008047">
    <property type="term" value="F:enzyme activator activity"/>
    <property type="evidence" value="ECO:0007669"/>
    <property type="project" value="TreeGrafter"/>
</dbReference>